<dbReference type="EMBL" id="JAZGQO010000011">
    <property type="protein sequence ID" value="KAK6174258.1"/>
    <property type="molecule type" value="Genomic_DNA"/>
</dbReference>
<evidence type="ECO:0000259" key="2">
    <source>
        <dbReference type="PROSITE" id="PS51406"/>
    </source>
</evidence>
<dbReference type="InterPro" id="IPR014716">
    <property type="entry name" value="Fibrinogen_a/b/g_C_1"/>
</dbReference>
<dbReference type="PROSITE" id="PS51406">
    <property type="entry name" value="FIBRINOGEN_C_2"/>
    <property type="match status" value="1"/>
</dbReference>
<gene>
    <name evidence="3" type="ORF">SNE40_017570</name>
</gene>
<dbReference type="Gene3D" id="3.90.215.10">
    <property type="entry name" value="Gamma Fibrinogen, chain A, domain 1"/>
    <property type="match status" value="1"/>
</dbReference>
<reference evidence="3 4" key="1">
    <citation type="submission" date="2024-01" db="EMBL/GenBank/DDBJ databases">
        <title>The genome of the rayed Mediterranean limpet Patella caerulea (Linnaeus, 1758).</title>
        <authorList>
            <person name="Anh-Thu Weber A."/>
            <person name="Halstead-Nussloch G."/>
        </authorList>
    </citation>
    <scope>NUCLEOTIDE SEQUENCE [LARGE SCALE GENOMIC DNA]</scope>
    <source>
        <strain evidence="3">AATW-2023a</strain>
        <tissue evidence="3">Whole specimen</tissue>
    </source>
</reference>
<feature type="domain" description="Apple" evidence="1">
    <location>
        <begin position="1"/>
        <end position="52"/>
    </location>
</feature>
<dbReference type="GO" id="GO:0005615">
    <property type="term" value="C:extracellular space"/>
    <property type="evidence" value="ECO:0007669"/>
    <property type="project" value="TreeGrafter"/>
</dbReference>
<evidence type="ECO:0000259" key="1">
    <source>
        <dbReference type="PROSITE" id="PS50948"/>
    </source>
</evidence>
<dbReference type="PROSITE" id="PS50948">
    <property type="entry name" value="PAN"/>
    <property type="match status" value="1"/>
</dbReference>
<organism evidence="3 4">
    <name type="scientific">Patella caerulea</name>
    <name type="common">Rayed Mediterranean limpet</name>
    <dbReference type="NCBI Taxonomy" id="87958"/>
    <lineage>
        <taxon>Eukaryota</taxon>
        <taxon>Metazoa</taxon>
        <taxon>Spiralia</taxon>
        <taxon>Lophotrochozoa</taxon>
        <taxon>Mollusca</taxon>
        <taxon>Gastropoda</taxon>
        <taxon>Patellogastropoda</taxon>
        <taxon>Patelloidea</taxon>
        <taxon>Patellidae</taxon>
        <taxon>Patella</taxon>
    </lineage>
</organism>
<evidence type="ECO:0000313" key="4">
    <source>
        <dbReference type="Proteomes" id="UP001347796"/>
    </source>
</evidence>
<dbReference type="Pfam" id="PF00147">
    <property type="entry name" value="Fibrinogen_C"/>
    <property type="match status" value="1"/>
</dbReference>
<dbReference type="InterPro" id="IPR050373">
    <property type="entry name" value="Fibrinogen_C-term_domain"/>
</dbReference>
<sequence>MDCATACTENADCKRYLYCSSNSSCNLYQDGRDCVMSGDTTGCSCYTQNIRCEDADCTCPLGKYGGDCQDIISDCIEGFHKGLRSTNDVLTTIKPLASPDSFEVLCTFDDGGWTGILGRNKDSLHENFNRTLEEYEEGFGNIAFNKWLGLKQILHLLDNPSSTYSLRVVLVQPNSSTCVSQYTNFVVGNKSTSYRLYISGYTGVGICGDSLTGTINLNNNPFSTYDVDYTGNLECAQRFGGGWWYGSHVDCTSSLLTGSMNGSRTDNFWNESLSGSALNQIYLQLQRN</sequence>
<proteinExistence type="predicted"/>
<comment type="caution">
    <text evidence="3">The sequence shown here is derived from an EMBL/GenBank/DDBJ whole genome shotgun (WGS) entry which is preliminary data.</text>
</comment>
<evidence type="ECO:0008006" key="5">
    <source>
        <dbReference type="Google" id="ProtNLM"/>
    </source>
</evidence>
<dbReference type="SUPFAM" id="SSF56496">
    <property type="entry name" value="Fibrinogen C-terminal domain-like"/>
    <property type="match status" value="1"/>
</dbReference>
<name>A0AAN8JF90_PATCE</name>
<accession>A0AAN8JF90</accession>
<dbReference type="Proteomes" id="UP001347796">
    <property type="component" value="Unassembled WGS sequence"/>
</dbReference>
<feature type="domain" description="Fibrinogen C-terminal" evidence="2">
    <location>
        <begin position="59"/>
        <end position="258"/>
    </location>
</feature>
<protein>
    <recommendedName>
        <fullName evidence="5">Fibrinogen C-terminal domain-containing protein</fullName>
    </recommendedName>
</protein>
<dbReference type="InterPro" id="IPR036056">
    <property type="entry name" value="Fibrinogen-like_C"/>
</dbReference>
<keyword evidence="4" id="KW-1185">Reference proteome</keyword>
<evidence type="ECO:0000313" key="3">
    <source>
        <dbReference type="EMBL" id="KAK6174258.1"/>
    </source>
</evidence>
<dbReference type="SMART" id="SM00186">
    <property type="entry name" value="FBG"/>
    <property type="match status" value="1"/>
</dbReference>
<dbReference type="PANTHER" id="PTHR19143">
    <property type="entry name" value="FIBRINOGEN/TENASCIN/ANGIOPOEITIN"/>
    <property type="match status" value="1"/>
</dbReference>
<dbReference type="AlphaFoldDB" id="A0AAN8JF90"/>
<dbReference type="InterPro" id="IPR003609">
    <property type="entry name" value="Pan_app"/>
</dbReference>
<dbReference type="InterPro" id="IPR002181">
    <property type="entry name" value="Fibrinogen_a/b/g_C_dom"/>
</dbReference>